<protein>
    <submittedName>
        <fullName evidence="1">Uncharacterized protein</fullName>
    </submittedName>
</protein>
<sequence length="25" mass="2885">MLSPINYFYCPLELVLCCFGGFVRV</sequence>
<organism evidence="1">
    <name type="scientific">Anguilla anguilla</name>
    <name type="common">European freshwater eel</name>
    <name type="synonym">Muraena anguilla</name>
    <dbReference type="NCBI Taxonomy" id="7936"/>
    <lineage>
        <taxon>Eukaryota</taxon>
        <taxon>Metazoa</taxon>
        <taxon>Chordata</taxon>
        <taxon>Craniata</taxon>
        <taxon>Vertebrata</taxon>
        <taxon>Euteleostomi</taxon>
        <taxon>Actinopterygii</taxon>
        <taxon>Neopterygii</taxon>
        <taxon>Teleostei</taxon>
        <taxon>Anguilliformes</taxon>
        <taxon>Anguillidae</taxon>
        <taxon>Anguilla</taxon>
    </lineage>
</organism>
<accession>A0A0E9Q5B4</accession>
<dbReference type="EMBL" id="GBXM01097309">
    <property type="protein sequence ID" value="JAH11268.1"/>
    <property type="molecule type" value="Transcribed_RNA"/>
</dbReference>
<name>A0A0E9Q5B4_ANGAN</name>
<reference evidence="1" key="2">
    <citation type="journal article" date="2015" name="Fish Shellfish Immunol.">
        <title>Early steps in the European eel (Anguilla anguilla)-Vibrio vulnificus interaction in the gills: Role of the RtxA13 toxin.</title>
        <authorList>
            <person name="Callol A."/>
            <person name="Pajuelo D."/>
            <person name="Ebbesson L."/>
            <person name="Teles M."/>
            <person name="MacKenzie S."/>
            <person name="Amaro C."/>
        </authorList>
    </citation>
    <scope>NUCLEOTIDE SEQUENCE</scope>
</reference>
<reference evidence="1" key="1">
    <citation type="submission" date="2014-11" db="EMBL/GenBank/DDBJ databases">
        <authorList>
            <person name="Amaro Gonzalez C."/>
        </authorList>
    </citation>
    <scope>NUCLEOTIDE SEQUENCE</scope>
</reference>
<proteinExistence type="predicted"/>
<evidence type="ECO:0000313" key="1">
    <source>
        <dbReference type="EMBL" id="JAH11268.1"/>
    </source>
</evidence>
<dbReference type="AlphaFoldDB" id="A0A0E9Q5B4"/>